<reference evidence="3" key="1">
    <citation type="submission" date="2018-07" db="EMBL/GenBank/DDBJ databases">
        <authorList>
            <person name="Quirk P.G."/>
            <person name="Krulwich T.A."/>
        </authorList>
    </citation>
    <scope>NUCLEOTIDE SEQUENCE</scope>
</reference>
<accession>A0A336MJ49</accession>
<protein>
    <submittedName>
        <fullName evidence="3">CSON000759 protein</fullName>
    </submittedName>
</protein>
<dbReference type="GO" id="GO:0005802">
    <property type="term" value="C:trans-Golgi network"/>
    <property type="evidence" value="ECO:0007669"/>
    <property type="project" value="TreeGrafter"/>
</dbReference>
<keyword evidence="1" id="KW-0812">Transmembrane</keyword>
<sequence>MQFTSQSDQKCRPLDLVREKTDKIKSSLDNFRLMFKGYNKMRSSMLPKGVTMLMASNDQDEDDDGPFKRGGIRAGLRNSNRRGSCPNDLEKEFYSLDLDKDQEYASLPPIPISFDQNVIYDDVKYENRAEMSDKKKESRLRSNSLFEFLGNKDSNKVEVNQSQQRHSFPGCIDENSSNSKPKQKTFKFIPKADKRRTKRIPKGTFTSAETGAILPSVLLTYQASATNLHGGCNVLNEYDFYFQIRAIEWRILGQEHDGSILASWITSDDPSAQFSNIGLYNVKEKTFDILYSFSKRENIVQATVNQSKTLLVYVIKDQCGSENSFIYKAILTEINNAEPKPPLILQEKSHKQIMTQFIWGKLSTFEKKNQDRFLVMVHEENVLLFTAMFKKSSKVLEEQLKNDLLRTDRIDYTRPDGWYMDQDLLRKETIVRNFTWAQFDSQIQALYYIHVKTPAKSILFDNGDGGNSTPNVTPTLSALQFHDDLPTETVLNIPLNLPKIPTSNSASNCYEDDTIPLRVHDSSLNLNIVSDESGMIFVCHYYLYQPIKQPDEDCSSKGDSTDDVHFAYSVTTLHHGVVIHCVIPGIPWEKAKCMKPTFTLHGDHHMLVFQSDLFLHLLDIGLSHEPCCHLVCPPLRHSVAHLVPVFKTNNIAFDSATLDLISIKIPKAHLIEAFRNDTSLDNRLSIVHYFLAHSNDIDIFSELLNIIMERPLSLDTVPLLKEALISGAYASSQKGLPTDALTLLTLLPLTTSNISKPLHAKVLDLSVGLSHENLHNTTMMLLSPQQRLSPYRTDIWTKCYEKLNENKDWKRFVPDQVKEKLMYSLVAYQPEALSRCTTPMSPSTQFVGASFSDLATISAASGSSSSNLTRRQTPYDALPFHEIENCTASKQEHVISVNLRELSMHLVKYSVKQITGFRWLKDSYFDRNPAPTHVHAVATRYATAQLELSRALCTLICRSAGVDARIEQDRGFALIDRLPSEQQYALFAMLERYCLAVESLAFPLPQGFSSFFTYLGYRAQPFDTFLDYVQRHVFELQIDVMKMIMSDIDDSKEGVRQKLSLLATLPRSRAKRLLNNWNHPFSMILRGRDHANNILSGNPVHPKPSQLKRRLETLVLSLCQCFTKKTVKKSSQYEENVEEPSELFKKLLENHENPSRNLSPVSSVESHDQEHCFNALSCLMMILVLILICLIGSMIFMYFEKVHYILEDP</sequence>
<dbReference type="InterPro" id="IPR028010">
    <property type="entry name" value="GSAP_C_dom"/>
</dbReference>
<dbReference type="EMBL" id="UFQT01001120">
    <property type="protein sequence ID" value="SSX28999.1"/>
    <property type="molecule type" value="Genomic_DNA"/>
</dbReference>
<evidence type="ECO:0000259" key="2">
    <source>
        <dbReference type="Pfam" id="PF14959"/>
    </source>
</evidence>
<dbReference type="GO" id="GO:1902004">
    <property type="term" value="P:positive regulation of amyloid-beta formation"/>
    <property type="evidence" value="ECO:0007669"/>
    <property type="project" value="TreeGrafter"/>
</dbReference>
<evidence type="ECO:0000256" key="1">
    <source>
        <dbReference type="SAM" id="Phobius"/>
    </source>
</evidence>
<keyword evidence="1" id="KW-1133">Transmembrane helix</keyword>
<gene>
    <name evidence="3" type="primary">CSON000759</name>
</gene>
<feature type="transmembrane region" description="Helical" evidence="1">
    <location>
        <begin position="1179"/>
        <end position="1199"/>
    </location>
</feature>
<dbReference type="PANTHER" id="PTHR13630:SF1">
    <property type="entry name" value="GAMMA-SECRETASE-ACTIVATING PROTEIN"/>
    <property type="match status" value="1"/>
</dbReference>
<name>A0A336MJ49_CULSO</name>
<proteinExistence type="predicted"/>
<dbReference type="InterPro" id="IPR026172">
    <property type="entry name" value="GSAP_fam"/>
</dbReference>
<keyword evidence="1" id="KW-0472">Membrane</keyword>
<dbReference type="Pfam" id="PF14959">
    <property type="entry name" value="GSAP-16"/>
    <property type="match status" value="1"/>
</dbReference>
<dbReference type="PANTHER" id="PTHR13630">
    <property type="entry name" value="GAMMA-SECRETASE-ACTIVATING PROTEIN"/>
    <property type="match status" value="1"/>
</dbReference>
<organism evidence="3">
    <name type="scientific">Culicoides sonorensis</name>
    <name type="common">Biting midge</name>
    <dbReference type="NCBI Taxonomy" id="179676"/>
    <lineage>
        <taxon>Eukaryota</taxon>
        <taxon>Metazoa</taxon>
        <taxon>Ecdysozoa</taxon>
        <taxon>Arthropoda</taxon>
        <taxon>Hexapoda</taxon>
        <taxon>Insecta</taxon>
        <taxon>Pterygota</taxon>
        <taxon>Neoptera</taxon>
        <taxon>Endopterygota</taxon>
        <taxon>Diptera</taxon>
        <taxon>Nematocera</taxon>
        <taxon>Chironomoidea</taxon>
        <taxon>Ceratopogonidae</taxon>
        <taxon>Ceratopogoninae</taxon>
        <taxon>Culicoides</taxon>
        <taxon>Monoculicoides</taxon>
    </lineage>
</organism>
<evidence type="ECO:0000313" key="3">
    <source>
        <dbReference type="EMBL" id="SSX28999.1"/>
    </source>
</evidence>
<dbReference type="AlphaFoldDB" id="A0A336MJ49"/>
<feature type="domain" description="Gamma-secretase-activating protein C-terminal" evidence="2">
    <location>
        <begin position="946"/>
        <end position="1059"/>
    </location>
</feature>
<dbReference type="VEuPathDB" id="VectorBase:CSON000759"/>